<feature type="region of interest" description="Disordered" evidence="1">
    <location>
        <begin position="1"/>
        <end position="21"/>
    </location>
</feature>
<feature type="region of interest" description="Disordered" evidence="1">
    <location>
        <begin position="173"/>
        <end position="201"/>
    </location>
</feature>
<protein>
    <recommendedName>
        <fullName evidence="4">DUF3741 domain-containing protein</fullName>
    </recommendedName>
</protein>
<organism evidence="2 3">
    <name type="scientific">Crotalaria pallida</name>
    <name type="common">Smooth rattlebox</name>
    <name type="synonym">Crotalaria striata</name>
    <dbReference type="NCBI Taxonomy" id="3830"/>
    <lineage>
        <taxon>Eukaryota</taxon>
        <taxon>Viridiplantae</taxon>
        <taxon>Streptophyta</taxon>
        <taxon>Embryophyta</taxon>
        <taxon>Tracheophyta</taxon>
        <taxon>Spermatophyta</taxon>
        <taxon>Magnoliopsida</taxon>
        <taxon>eudicotyledons</taxon>
        <taxon>Gunneridae</taxon>
        <taxon>Pentapetalae</taxon>
        <taxon>rosids</taxon>
        <taxon>fabids</taxon>
        <taxon>Fabales</taxon>
        <taxon>Fabaceae</taxon>
        <taxon>Papilionoideae</taxon>
        <taxon>50 kb inversion clade</taxon>
        <taxon>genistoids sensu lato</taxon>
        <taxon>core genistoids</taxon>
        <taxon>Crotalarieae</taxon>
        <taxon>Crotalaria</taxon>
    </lineage>
</organism>
<comment type="caution">
    <text evidence="2">The sequence shown here is derived from an EMBL/GenBank/DDBJ whole genome shotgun (WGS) entry which is preliminary data.</text>
</comment>
<dbReference type="PANTHER" id="PTHR35499">
    <property type="entry name" value="OS05G0128300 PROTEIN"/>
    <property type="match status" value="1"/>
</dbReference>
<evidence type="ECO:0000256" key="1">
    <source>
        <dbReference type="SAM" id="MobiDB-lite"/>
    </source>
</evidence>
<proteinExistence type="predicted"/>
<gene>
    <name evidence="2" type="ORF">RIF29_17129</name>
</gene>
<dbReference type="AlphaFoldDB" id="A0AAN9FGR4"/>
<reference evidence="2 3" key="1">
    <citation type="submission" date="2024-01" db="EMBL/GenBank/DDBJ databases">
        <title>The genomes of 5 underutilized Papilionoideae crops provide insights into root nodulation and disease resistanc.</title>
        <authorList>
            <person name="Yuan L."/>
        </authorList>
    </citation>
    <scope>NUCLEOTIDE SEQUENCE [LARGE SCALE GENOMIC DNA]</scope>
    <source>
        <strain evidence="2">ZHUSHIDOU_FW_LH</strain>
        <tissue evidence="2">Leaf</tissue>
    </source>
</reference>
<evidence type="ECO:0008006" key="4">
    <source>
        <dbReference type="Google" id="ProtNLM"/>
    </source>
</evidence>
<dbReference type="EMBL" id="JAYWIO010000003">
    <property type="protein sequence ID" value="KAK7275999.1"/>
    <property type="molecule type" value="Genomic_DNA"/>
</dbReference>
<dbReference type="Proteomes" id="UP001372338">
    <property type="component" value="Unassembled WGS sequence"/>
</dbReference>
<accession>A0AAN9FGR4</accession>
<dbReference type="PANTHER" id="PTHR35499:SF3">
    <property type="entry name" value="DUF4378 DOMAIN PROTEIN"/>
    <property type="match status" value="1"/>
</dbReference>
<evidence type="ECO:0000313" key="3">
    <source>
        <dbReference type="Proteomes" id="UP001372338"/>
    </source>
</evidence>
<evidence type="ECO:0000313" key="2">
    <source>
        <dbReference type="EMBL" id="KAK7275999.1"/>
    </source>
</evidence>
<keyword evidence="3" id="KW-1185">Reference proteome</keyword>
<name>A0AAN9FGR4_CROPI</name>
<sequence>MKHLTSSYSSSSSSSPSSSSILSFGSKSATAGCLSAIMHRILCSGGLTTHSSDQITELDSMQRSNVQELKAKQNTEAAATSSTNSTPGNLVARLMGLDLNVEIPSEVKNSTSLSRSKSMNSVDYFGECKQLKGHKSSSSFHEVPTFHLLENENFLVLSFEGGRGESKEFKYKGRKNEKGHAELKQKQRERGELKKRNKREKVYEEKKKGNLSKRLCDIMSSVNVGNDGELENNANTSQKGYLDTDMVSFSQSLKCKEVPNGGKVKKRKKNRTTCYTEKKTETECSSEDSSPVSVFDFERQAPGTGLHI</sequence>